<dbReference type="InterPro" id="IPR041269">
    <property type="entry name" value="QSOX_Trx1"/>
</dbReference>
<keyword evidence="7" id="KW-1133">Transmembrane helix</keyword>
<protein>
    <recommendedName>
        <fullName evidence="7">Sulfhydryl oxidase</fullName>
        <ecNumber evidence="7">1.8.3.2</ecNumber>
    </recommendedName>
</protein>
<dbReference type="GO" id="GO:0000139">
    <property type="term" value="C:Golgi membrane"/>
    <property type="evidence" value="ECO:0007669"/>
    <property type="project" value="TreeGrafter"/>
</dbReference>
<dbReference type="GO" id="GO:0016971">
    <property type="term" value="F:flavin-dependent sulfhydryl oxidase activity"/>
    <property type="evidence" value="ECO:0007669"/>
    <property type="project" value="InterPro"/>
</dbReference>
<dbReference type="InterPro" id="IPR042568">
    <property type="entry name" value="QSOX_FAD-bd_sf"/>
</dbReference>
<dbReference type="AlphaFoldDB" id="A0A803Y3T7"/>
<reference evidence="10" key="2">
    <citation type="submission" date="2025-08" db="UniProtKB">
        <authorList>
            <consortium name="Ensembl"/>
        </authorList>
    </citation>
    <scope>IDENTIFICATION</scope>
</reference>
<dbReference type="GO" id="GO:0005615">
    <property type="term" value="C:extracellular space"/>
    <property type="evidence" value="ECO:0007669"/>
    <property type="project" value="TreeGrafter"/>
</dbReference>
<dbReference type="Pfam" id="PF04777">
    <property type="entry name" value="Evr1_Alr"/>
    <property type="match status" value="1"/>
</dbReference>
<evidence type="ECO:0000256" key="8">
    <source>
        <dbReference type="SAM" id="MobiDB-lite"/>
    </source>
</evidence>
<dbReference type="PANTHER" id="PTHR22897:SF7">
    <property type="entry name" value="SULFHYDRYL OXIDASE 2"/>
    <property type="match status" value="1"/>
</dbReference>
<keyword evidence="5 7" id="KW-0560">Oxidoreductase</keyword>
<dbReference type="PANTHER" id="PTHR22897">
    <property type="entry name" value="QUIESCIN Q6-RELATED SULFHYDRYL OXIDASE"/>
    <property type="match status" value="1"/>
</dbReference>
<dbReference type="Proteomes" id="UP000001645">
    <property type="component" value="Chromosome 19"/>
</dbReference>
<sequence>NYETCKEYGIHFYPTVRFFRAFTKQFTTGENYKGADRELQTVRQMMVDFLQNHSQESRPPACPPLDPVSSSDVTSLFDKKAPHYTAVVVESNNSYIGREVILDLIQYENIAVKRALNFDKSFLEKLGITSVPSCYLMHPNGSHGLVNSLKPLRSVFSSYLKSLPGVRRNFFHPLSCLLKEQRGEHRDQALYMADLESGLHYLFRVELATHKMLEGAELKTFKDFVTISAKLFPGRQPVVKLLETLQEWLVSLPLDKIPYDAILDLVNNKMRISGIFLTKRMEWVGCQGSRPELRGYTCSLWKLFHTLTVQAALRPTALINTGLEDNPRIVLEVMLRYIQHFFGCKACAQHFEEMAKESMDSVQTLDKAVLWLWEKHNVVNNRLAGDLTEDPKFPKVQWPTPDLCPACHEEIKGLHSWNEAQVLQFMKHHYDSENILYKYTESQTDSSDTELKDAREEKDKSLLEKPGGNRENVVLNQELIRDSESKLFNKLLGNHGPAKDSSKSAFESVNHQESRQSVIFLGIGFSNIDMSLCVVLYVASSLFLMIMYFFFRMRSKRWKVKYYRPSV</sequence>
<gene>
    <name evidence="10" type="primary">QSOX2</name>
</gene>
<name>A0A803Y3T7_MELGA</name>
<keyword evidence="11" id="KW-1185">Reference proteome</keyword>
<evidence type="ECO:0000256" key="5">
    <source>
        <dbReference type="ARBA" id="ARBA00023002"/>
    </source>
</evidence>
<dbReference type="Gene3D" id="3.40.30.10">
    <property type="entry name" value="Glutaredoxin"/>
    <property type="match status" value="2"/>
</dbReference>
<dbReference type="InParanoid" id="A0A803Y3T7"/>
<comment type="function">
    <text evidence="7">Catalyzes the oxidation of sulfhydryl groups in peptide and protein thiols to disulfides with the reduction of oxygen to hydrogen peroxide.</text>
</comment>
<dbReference type="OrthoDB" id="59470at2759"/>
<dbReference type="InterPro" id="IPR036774">
    <property type="entry name" value="ERV/ALR_sulphydryl_oxid_sf"/>
</dbReference>
<evidence type="ECO:0000259" key="9">
    <source>
        <dbReference type="PROSITE" id="PS51324"/>
    </source>
</evidence>
<dbReference type="Ensembl" id="ENSMGAT00000021244.1">
    <property type="protein sequence ID" value="ENSMGAP00000026434.1"/>
    <property type="gene ID" value="ENSMGAG00000003036.3"/>
</dbReference>
<keyword evidence="7" id="KW-0472">Membrane</keyword>
<dbReference type="GO" id="GO:0006457">
    <property type="term" value="P:protein folding"/>
    <property type="evidence" value="ECO:0007669"/>
    <property type="project" value="TreeGrafter"/>
</dbReference>
<dbReference type="Gene3D" id="1.20.120.1960">
    <property type="entry name" value="QSOX sulfhydryl oxidase domain"/>
    <property type="match status" value="1"/>
</dbReference>
<evidence type="ECO:0000256" key="6">
    <source>
        <dbReference type="ARBA" id="ARBA00023157"/>
    </source>
</evidence>
<reference evidence="10" key="3">
    <citation type="submission" date="2025-09" db="UniProtKB">
        <authorList>
            <consortium name="Ensembl"/>
        </authorList>
    </citation>
    <scope>IDENTIFICATION</scope>
</reference>
<feature type="domain" description="ERV/ALR sulfhydryl oxidase" evidence="9">
    <location>
        <begin position="289"/>
        <end position="398"/>
    </location>
</feature>
<comment type="catalytic activity">
    <reaction evidence="7">
        <text>2 R'C(R)SH + O2 = R'C(R)S-S(R)CR' + H2O2</text>
        <dbReference type="Rhea" id="RHEA:17357"/>
        <dbReference type="ChEBI" id="CHEBI:15379"/>
        <dbReference type="ChEBI" id="CHEBI:16240"/>
        <dbReference type="ChEBI" id="CHEBI:16520"/>
        <dbReference type="ChEBI" id="CHEBI:17412"/>
        <dbReference type="EC" id="1.8.3.2"/>
    </reaction>
</comment>
<dbReference type="Bgee" id="ENSMGAG00000003036">
    <property type="expression patterns" value="Expressed in brain and 17 other cell types or tissues"/>
</dbReference>
<evidence type="ECO:0000313" key="11">
    <source>
        <dbReference type="Proteomes" id="UP000001645"/>
    </source>
</evidence>
<keyword evidence="3" id="KW-0732">Signal</keyword>
<dbReference type="PROSITE" id="PS51324">
    <property type="entry name" value="ERV_ALR"/>
    <property type="match status" value="1"/>
</dbReference>
<dbReference type="InterPro" id="IPR039798">
    <property type="entry name" value="Sulfhydryl_oxidase"/>
</dbReference>
<dbReference type="InterPro" id="IPR017905">
    <property type="entry name" value="ERV/ALR_sulphydryl_oxidase"/>
</dbReference>
<dbReference type="Gene3D" id="1.20.120.310">
    <property type="entry name" value="ERV/ALR sulfhydryl oxidase domain"/>
    <property type="match status" value="1"/>
</dbReference>
<evidence type="ECO:0000313" key="10">
    <source>
        <dbReference type="Ensembl" id="ENSMGAP00000026434.1"/>
    </source>
</evidence>
<keyword evidence="4 7" id="KW-0274">FAD</keyword>
<dbReference type="Pfam" id="PF18371">
    <property type="entry name" value="FAD_SOX"/>
    <property type="match status" value="1"/>
</dbReference>
<comment type="similarity">
    <text evidence="7">Belongs to the quiescin-sulfhydryl oxidase (QSOX) family.</text>
</comment>
<organism evidence="10 11">
    <name type="scientific">Meleagris gallopavo</name>
    <name type="common">Wild turkey</name>
    <dbReference type="NCBI Taxonomy" id="9103"/>
    <lineage>
        <taxon>Eukaryota</taxon>
        <taxon>Metazoa</taxon>
        <taxon>Chordata</taxon>
        <taxon>Craniata</taxon>
        <taxon>Vertebrata</taxon>
        <taxon>Euteleostomi</taxon>
        <taxon>Archelosauria</taxon>
        <taxon>Archosauria</taxon>
        <taxon>Dinosauria</taxon>
        <taxon>Saurischia</taxon>
        <taxon>Theropoda</taxon>
        <taxon>Coelurosauria</taxon>
        <taxon>Aves</taxon>
        <taxon>Neognathae</taxon>
        <taxon>Galloanserae</taxon>
        <taxon>Galliformes</taxon>
        <taxon>Phasianidae</taxon>
        <taxon>Meleagridinae</taxon>
        <taxon>Meleagris</taxon>
    </lineage>
</organism>
<evidence type="ECO:0000256" key="4">
    <source>
        <dbReference type="ARBA" id="ARBA00022827"/>
    </source>
</evidence>
<dbReference type="FunFam" id="1.20.120.1960:FF:000001">
    <property type="entry name" value="Sulfhydryl oxidase"/>
    <property type="match status" value="1"/>
</dbReference>
<dbReference type="InterPro" id="IPR040986">
    <property type="entry name" value="QSOX_FAD-bd_dom"/>
</dbReference>
<feature type="region of interest" description="Disordered" evidence="8">
    <location>
        <begin position="446"/>
        <end position="467"/>
    </location>
</feature>
<evidence type="ECO:0000256" key="1">
    <source>
        <dbReference type="ARBA" id="ARBA00001974"/>
    </source>
</evidence>
<dbReference type="SUPFAM" id="SSF69000">
    <property type="entry name" value="FAD-dependent thiol oxidase"/>
    <property type="match status" value="1"/>
</dbReference>
<keyword evidence="7" id="KW-0812">Transmembrane</keyword>
<dbReference type="GeneTree" id="ENSGT00940000159734"/>
<dbReference type="EC" id="1.8.3.2" evidence="7"/>
<feature type="transmembrane region" description="Helical" evidence="7">
    <location>
        <begin position="534"/>
        <end position="551"/>
    </location>
</feature>
<dbReference type="FunFam" id="3.40.30.10:FF:000080">
    <property type="entry name" value="Sulfhydryl oxidase"/>
    <property type="match status" value="1"/>
</dbReference>
<dbReference type="GO" id="GO:0005654">
    <property type="term" value="C:nucleoplasm"/>
    <property type="evidence" value="ECO:0007669"/>
    <property type="project" value="Ensembl"/>
</dbReference>
<dbReference type="GO" id="GO:0003756">
    <property type="term" value="F:protein disulfide isomerase activity"/>
    <property type="evidence" value="ECO:0007669"/>
    <property type="project" value="TreeGrafter"/>
</dbReference>
<dbReference type="Pfam" id="PF18108">
    <property type="entry name" value="QSOX_Trx1"/>
    <property type="match status" value="1"/>
</dbReference>
<feature type="compositionally biased region" description="Basic and acidic residues" evidence="8">
    <location>
        <begin position="449"/>
        <end position="463"/>
    </location>
</feature>
<keyword evidence="6" id="KW-1015">Disulfide bond</keyword>
<keyword evidence="2 7" id="KW-0285">Flavoprotein</keyword>
<reference evidence="10 11" key="1">
    <citation type="journal article" date="2010" name="PLoS Biol.">
        <title>Multi-platform next-generation sequencing of the domestic turkey (Meleagris gallopavo): genome assembly and analysis.</title>
        <authorList>
            <person name="Dalloul R.A."/>
            <person name="Long J.A."/>
            <person name="Zimin A.V."/>
            <person name="Aslam L."/>
            <person name="Beal K."/>
            <person name="Blomberg L.A."/>
            <person name="Bouffard P."/>
            <person name="Burt D.W."/>
            <person name="Crasta O."/>
            <person name="Crooijmans R.P."/>
            <person name="Cooper K."/>
            <person name="Coulombe R.A."/>
            <person name="De S."/>
            <person name="Delany M.E."/>
            <person name="Dodgson J.B."/>
            <person name="Dong J.J."/>
            <person name="Evans C."/>
            <person name="Frederickson K.M."/>
            <person name="Flicek P."/>
            <person name="Florea L."/>
            <person name="Folkerts O."/>
            <person name="Groenen M.A."/>
            <person name="Harkins T.T."/>
            <person name="Herrero J."/>
            <person name="Hoffmann S."/>
            <person name="Megens H.J."/>
            <person name="Jiang A."/>
            <person name="de Jong P."/>
            <person name="Kaiser P."/>
            <person name="Kim H."/>
            <person name="Kim K.W."/>
            <person name="Kim S."/>
            <person name="Langenberger D."/>
            <person name="Lee M.K."/>
            <person name="Lee T."/>
            <person name="Mane S."/>
            <person name="Marcais G."/>
            <person name="Marz M."/>
            <person name="McElroy A.P."/>
            <person name="Modise T."/>
            <person name="Nefedov M."/>
            <person name="Notredame C."/>
            <person name="Paton I.R."/>
            <person name="Payne W.S."/>
            <person name="Pertea G."/>
            <person name="Prickett D."/>
            <person name="Puiu D."/>
            <person name="Qioa D."/>
            <person name="Raineri E."/>
            <person name="Ruffier M."/>
            <person name="Salzberg S.L."/>
            <person name="Schatz M.C."/>
            <person name="Scheuring C."/>
            <person name="Schmidt C.J."/>
            <person name="Schroeder S."/>
            <person name="Searle S.M."/>
            <person name="Smith E.J."/>
            <person name="Smith J."/>
            <person name="Sonstegard T.S."/>
            <person name="Stadler P.F."/>
            <person name="Tafer H."/>
            <person name="Tu Z.J."/>
            <person name="Van Tassell C.P."/>
            <person name="Vilella A.J."/>
            <person name="Williams K.P."/>
            <person name="Yorke J.A."/>
            <person name="Zhang L."/>
            <person name="Zhang H.B."/>
            <person name="Zhang X."/>
            <person name="Zhang Y."/>
            <person name="Reed K.M."/>
        </authorList>
    </citation>
    <scope>NUCLEOTIDE SEQUENCE [LARGE SCALE GENOMIC DNA]</scope>
</reference>
<accession>A0A803Y3T7</accession>
<evidence type="ECO:0000256" key="2">
    <source>
        <dbReference type="ARBA" id="ARBA00022630"/>
    </source>
</evidence>
<proteinExistence type="inferred from homology"/>
<evidence type="ECO:0000256" key="7">
    <source>
        <dbReference type="RuleBase" id="RU371123"/>
    </source>
</evidence>
<evidence type="ECO:0000256" key="3">
    <source>
        <dbReference type="ARBA" id="ARBA00022729"/>
    </source>
</evidence>
<comment type="cofactor">
    <cofactor evidence="1 7">
        <name>FAD</name>
        <dbReference type="ChEBI" id="CHEBI:57692"/>
    </cofactor>
</comment>
<dbReference type="FunFam" id="1.20.120.310:FF:000001">
    <property type="entry name" value="Sulfhydryl oxidase"/>
    <property type="match status" value="1"/>
</dbReference>